<evidence type="ECO:0000256" key="6">
    <source>
        <dbReference type="ARBA" id="ARBA00022840"/>
    </source>
</evidence>
<evidence type="ECO:0000256" key="5">
    <source>
        <dbReference type="ARBA" id="ARBA00022777"/>
    </source>
</evidence>
<evidence type="ECO:0000256" key="1">
    <source>
        <dbReference type="ARBA" id="ARBA00001946"/>
    </source>
</evidence>
<keyword evidence="7" id="KW-0443">Lipid metabolism</keyword>
<dbReference type="PANTHER" id="PTHR12358">
    <property type="entry name" value="SPHINGOSINE KINASE"/>
    <property type="match status" value="1"/>
</dbReference>
<keyword evidence="4" id="KW-0547">Nucleotide-binding</keyword>
<evidence type="ECO:0000256" key="7">
    <source>
        <dbReference type="ARBA" id="ARBA00023209"/>
    </source>
</evidence>
<dbReference type="Pfam" id="PF19279">
    <property type="entry name" value="YegS_C"/>
    <property type="match status" value="1"/>
</dbReference>
<dbReference type="Pfam" id="PF00781">
    <property type="entry name" value="DAGK_cat"/>
    <property type="match status" value="1"/>
</dbReference>
<dbReference type="InterPro" id="IPR001206">
    <property type="entry name" value="Diacylglycerol_kinase_cat_dom"/>
</dbReference>
<comment type="similarity">
    <text evidence="2">Belongs to the diacylglycerol/lipid kinase family.</text>
</comment>
<dbReference type="InterPro" id="IPR016064">
    <property type="entry name" value="NAD/diacylglycerol_kinase_sf"/>
</dbReference>
<evidence type="ECO:0000313" key="12">
    <source>
        <dbReference type="Proteomes" id="UP001500956"/>
    </source>
</evidence>
<feature type="domain" description="DAGKc" evidence="10">
    <location>
        <begin position="13"/>
        <end position="146"/>
    </location>
</feature>
<dbReference type="SMART" id="SM00046">
    <property type="entry name" value="DAGKc"/>
    <property type="match status" value="1"/>
</dbReference>
<dbReference type="PROSITE" id="PS50146">
    <property type="entry name" value="DAGK"/>
    <property type="match status" value="1"/>
</dbReference>
<keyword evidence="3" id="KW-0808">Transferase</keyword>
<feature type="region of interest" description="Disordered" evidence="9">
    <location>
        <begin position="335"/>
        <end position="361"/>
    </location>
</feature>
<gene>
    <name evidence="11" type="ORF">GCM10023216_17200</name>
</gene>
<comment type="cofactor">
    <cofactor evidence="1">
        <name>Mg(2+)</name>
        <dbReference type="ChEBI" id="CHEBI:18420"/>
    </cofactor>
</comment>
<evidence type="ECO:0000256" key="3">
    <source>
        <dbReference type="ARBA" id="ARBA00022679"/>
    </source>
</evidence>
<evidence type="ECO:0000259" key="10">
    <source>
        <dbReference type="PROSITE" id="PS50146"/>
    </source>
</evidence>
<dbReference type="InterPro" id="IPR017438">
    <property type="entry name" value="ATP-NAD_kinase_N"/>
</dbReference>
<dbReference type="RefSeq" id="WP_172149565.1">
    <property type="nucleotide sequence ID" value="NZ_BAABID010000008.1"/>
</dbReference>
<dbReference type="Proteomes" id="UP001500956">
    <property type="component" value="Unassembled WGS sequence"/>
</dbReference>
<evidence type="ECO:0000256" key="4">
    <source>
        <dbReference type="ARBA" id="ARBA00022741"/>
    </source>
</evidence>
<dbReference type="SUPFAM" id="SSF111331">
    <property type="entry name" value="NAD kinase/diacylglycerol kinase-like"/>
    <property type="match status" value="1"/>
</dbReference>
<keyword evidence="5" id="KW-0418">Kinase</keyword>
<protein>
    <recommendedName>
        <fullName evidence="10">DAGKc domain-containing protein</fullName>
    </recommendedName>
</protein>
<dbReference type="Gene3D" id="2.60.200.40">
    <property type="match status" value="1"/>
</dbReference>
<reference evidence="12" key="1">
    <citation type="journal article" date="2019" name="Int. J. Syst. Evol. Microbiol.">
        <title>The Global Catalogue of Microorganisms (GCM) 10K type strain sequencing project: providing services to taxonomists for standard genome sequencing and annotation.</title>
        <authorList>
            <consortium name="The Broad Institute Genomics Platform"/>
            <consortium name="The Broad Institute Genome Sequencing Center for Infectious Disease"/>
            <person name="Wu L."/>
            <person name="Ma J."/>
        </authorList>
    </citation>
    <scope>NUCLEOTIDE SEQUENCE [LARGE SCALE GENOMIC DNA]</scope>
    <source>
        <strain evidence="12">JCM 18063</strain>
    </source>
</reference>
<keyword evidence="8" id="KW-1208">Phospholipid metabolism</keyword>
<dbReference type="InterPro" id="IPR050187">
    <property type="entry name" value="Lipid_Phosphate_FormReg"/>
</dbReference>
<sequence>MTRPAADGPGGPGSGGRVGVLVNPVAGAGRGRRVGAVLRERLSGEGHDVVDVSGDDAVAAAARLSAAGLLDALVVVGGDGMVHLGLQAVAGTSTPLGVVPVGTGNDFAACLGLVRRSTGAEVADVCAALAAGSVRRVDAVEVRTGGRTRWVAGAVSAGLDAAVNARANAMRRPRGAARYTLAALAEIAAFRAWAYRLQFDGVVDDGGLPLTAAAGDSTASTARWAGRAAVVTAANTDRIGGGIRVAPAAVVDDGLLDVLVAPVLTRRGAATIFPSMFTGRHVRRRDVHVVRAAAVRITAGPHDPASGGHPLAHGDGEPLAPLPVQVRAVSGALGVLVPPHTRGPSGAPGAHLGPPGPGTVG</sequence>
<feature type="region of interest" description="Disordered" evidence="9">
    <location>
        <begin position="299"/>
        <end position="320"/>
    </location>
</feature>
<keyword evidence="7" id="KW-0594">Phospholipid biosynthesis</keyword>
<evidence type="ECO:0000256" key="8">
    <source>
        <dbReference type="ARBA" id="ARBA00023264"/>
    </source>
</evidence>
<keyword evidence="6" id="KW-0067">ATP-binding</keyword>
<evidence type="ECO:0000313" key="11">
    <source>
        <dbReference type="EMBL" id="GAA4726968.1"/>
    </source>
</evidence>
<dbReference type="PANTHER" id="PTHR12358:SF106">
    <property type="entry name" value="LIPID KINASE YEGS"/>
    <property type="match status" value="1"/>
</dbReference>
<dbReference type="EMBL" id="BAABID010000008">
    <property type="protein sequence ID" value="GAA4726968.1"/>
    <property type="molecule type" value="Genomic_DNA"/>
</dbReference>
<evidence type="ECO:0000256" key="9">
    <source>
        <dbReference type="SAM" id="MobiDB-lite"/>
    </source>
</evidence>
<comment type="caution">
    <text evidence="11">The sequence shown here is derived from an EMBL/GenBank/DDBJ whole genome shotgun (WGS) entry which is preliminary data.</text>
</comment>
<name>A0ABP8YEK4_9MICO</name>
<evidence type="ECO:0000256" key="2">
    <source>
        <dbReference type="ARBA" id="ARBA00005983"/>
    </source>
</evidence>
<keyword evidence="7" id="KW-0444">Lipid biosynthesis</keyword>
<feature type="compositionally biased region" description="Low complexity" evidence="9">
    <location>
        <begin position="343"/>
        <end position="353"/>
    </location>
</feature>
<dbReference type="Gene3D" id="3.40.50.10330">
    <property type="entry name" value="Probable inorganic polyphosphate/atp-NAD kinase, domain 1"/>
    <property type="match status" value="1"/>
</dbReference>
<keyword evidence="12" id="KW-1185">Reference proteome</keyword>
<accession>A0ABP8YEK4</accession>
<proteinExistence type="inferred from homology"/>
<organism evidence="11 12">
    <name type="scientific">Isoptericola chiayiensis</name>
    <dbReference type="NCBI Taxonomy" id="579446"/>
    <lineage>
        <taxon>Bacteria</taxon>
        <taxon>Bacillati</taxon>
        <taxon>Actinomycetota</taxon>
        <taxon>Actinomycetes</taxon>
        <taxon>Micrococcales</taxon>
        <taxon>Promicromonosporaceae</taxon>
        <taxon>Isoptericola</taxon>
    </lineage>
</organism>
<dbReference type="InterPro" id="IPR045540">
    <property type="entry name" value="YegS/DAGK_C"/>
</dbReference>